<keyword evidence="4" id="KW-1185">Reference proteome</keyword>
<keyword evidence="2" id="KW-0812">Transmembrane</keyword>
<evidence type="ECO:0000256" key="2">
    <source>
        <dbReference type="SAM" id="Phobius"/>
    </source>
</evidence>
<evidence type="ECO:0000256" key="1">
    <source>
        <dbReference type="SAM" id="MobiDB-lite"/>
    </source>
</evidence>
<feature type="region of interest" description="Disordered" evidence="1">
    <location>
        <begin position="44"/>
        <end position="91"/>
    </location>
</feature>
<dbReference type="AlphaFoldDB" id="A0A517Z2F3"/>
<reference evidence="3 4" key="1">
    <citation type="submission" date="2019-02" db="EMBL/GenBank/DDBJ databases">
        <title>Deep-cultivation of Planctomycetes and their phenomic and genomic characterization uncovers novel biology.</title>
        <authorList>
            <person name="Wiegand S."/>
            <person name="Jogler M."/>
            <person name="Boedeker C."/>
            <person name="Pinto D."/>
            <person name="Vollmers J."/>
            <person name="Rivas-Marin E."/>
            <person name="Kohn T."/>
            <person name="Peeters S.H."/>
            <person name="Heuer A."/>
            <person name="Rast P."/>
            <person name="Oberbeckmann S."/>
            <person name="Bunk B."/>
            <person name="Jeske O."/>
            <person name="Meyerdierks A."/>
            <person name="Storesund J.E."/>
            <person name="Kallscheuer N."/>
            <person name="Luecker S."/>
            <person name="Lage O.M."/>
            <person name="Pohl T."/>
            <person name="Merkel B.J."/>
            <person name="Hornburger P."/>
            <person name="Mueller R.-W."/>
            <person name="Bruemmer F."/>
            <person name="Labrenz M."/>
            <person name="Spormann A.M."/>
            <person name="Op den Camp H."/>
            <person name="Overmann J."/>
            <person name="Amann R."/>
            <person name="Jetten M.S.M."/>
            <person name="Mascher T."/>
            <person name="Medema M.H."/>
            <person name="Devos D.P."/>
            <person name="Kaster A.-K."/>
            <person name="Ovreas L."/>
            <person name="Rohde M."/>
            <person name="Galperin M.Y."/>
            <person name="Jogler C."/>
        </authorList>
    </citation>
    <scope>NUCLEOTIDE SEQUENCE [LARGE SCALE GENOMIC DNA]</scope>
    <source>
        <strain evidence="3 4">Mal4</strain>
    </source>
</reference>
<gene>
    <name evidence="3" type="ORF">Mal4_09360</name>
</gene>
<feature type="compositionally biased region" description="Polar residues" evidence="1">
    <location>
        <begin position="52"/>
        <end position="72"/>
    </location>
</feature>
<feature type="region of interest" description="Disordered" evidence="1">
    <location>
        <begin position="582"/>
        <end position="603"/>
    </location>
</feature>
<sequence length="1132" mass="124011">MQPHVSICRPVSGRLPALGLLAAVGLWSLLVGPAVPVVASDGEPVSAPAGDGTNSARRPVTGATSEAESATGTRPVDRVPRPARTNGAADDGVDVPPFYLSRVSLDGAVVENHVECRVIVEVQVIDGGVWHDVNLRMNQLHILSASYQGPGEHAPSRNEPRNDGLSWRFRGQGGHRLELTAWVPLKKSPAGEQLQLTLPPLPQLFEADCRIDVPGSRLIVKSLKNTTIRQHPLAEERTRIEARVADSRLDLTWQPQGETEPKLATAQSDLFVMRTNGTVRLLADLTVQPEGGQVSDLRVRMPEGFELKSVDGALYADHRLDPDAKGWVEVELTQATAETIQLSWTLEKEIGPARESMALSGFEVAGAQRQAGGIRILDSGSHRIVWREADSEFVARMNVVDGRLPGSPRGLSRPELMTPAGRSSRSVVNAFEILKQPFRLVLDWEPIQPSFTTASSYYLFLYSDRAELEIQVQIQVDAGVVDQFELLGTEGAAGDWLVEDVRGSIPCRLSTDTSTGNAPGGITIDVLEPTSRAFDVRLRMTQLLTDPSSEFLTELPLVQADHVAPSRLYVTADDNVEPHLAPAEGTVAEPPQPARRLPEGAPESFRDRSVKLVDAITAGFAFTTQLTHHPLTVSSTAVVEIRDAVPQPLGDALQIVQSTIFNVSYGRLTTLRFPMPADLRELIPVGAEQFGIEFQLEGAPLTTEFEDGQFTVTLPSGRSGRFAVDLLYDLPLGSNISHEARALNVPVIKTREASYESVRCEFGGRGTLEVRIDSPEWEPVRTARKTLWHTAEPGDSIPIVVSRAIDRIPQRFATEVVFVQADCDDDGDVRLIADYLVSDTPEQLLVNLPAAAAAVVFRWNDIVVEPEQWTTDAGTSQVLLELESRAGDSNRLEVEYTLAQASRPLLAGRYDLRLPDFGQNAQVGRTIWEVSLPMQHLLFLPPDGLTPQFTWQWEGMLFRRYPTETYHNFRQRLIAARGIPDARLAERGSTYAFSTYGDALELRLSSMNRSLTVLLGAGITMLLGFVFLRFERTRNIVTVLALALVFSLANLWFPEPMTVLMQPAALGLVLALAAAAIDNRLRMTRERVLDASSYPYERPSGNSSVIVSEQPGSTAVRSTVLRPRATSDSGLS</sequence>
<name>A0A517Z2F3_9PLAN</name>
<protein>
    <submittedName>
        <fullName evidence="3">Uncharacterized protein</fullName>
    </submittedName>
</protein>
<proteinExistence type="predicted"/>
<organism evidence="3 4">
    <name type="scientific">Maioricimonas rarisocia</name>
    <dbReference type="NCBI Taxonomy" id="2528026"/>
    <lineage>
        <taxon>Bacteria</taxon>
        <taxon>Pseudomonadati</taxon>
        <taxon>Planctomycetota</taxon>
        <taxon>Planctomycetia</taxon>
        <taxon>Planctomycetales</taxon>
        <taxon>Planctomycetaceae</taxon>
        <taxon>Maioricimonas</taxon>
    </lineage>
</organism>
<dbReference type="EMBL" id="CP036275">
    <property type="protein sequence ID" value="QDU36648.1"/>
    <property type="molecule type" value="Genomic_DNA"/>
</dbReference>
<dbReference type="Proteomes" id="UP000320496">
    <property type="component" value="Chromosome"/>
</dbReference>
<evidence type="ECO:0000313" key="4">
    <source>
        <dbReference type="Proteomes" id="UP000320496"/>
    </source>
</evidence>
<dbReference type="KEGG" id="mri:Mal4_09360"/>
<feature type="transmembrane region" description="Helical" evidence="2">
    <location>
        <begin position="1059"/>
        <end position="1077"/>
    </location>
</feature>
<accession>A0A517Z2F3</accession>
<feature type="transmembrane region" description="Helical" evidence="2">
    <location>
        <begin position="1035"/>
        <end position="1053"/>
    </location>
</feature>
<keyword evidence="2" id="KW-1133">Transmembrane helix</keyword>
<keyword evidence="2" id="KW-0472">Membrane</keyword>
<feature type="region of interest" description="Disordered" evidence="1">
    <location>
        <begin position="1094"/>
        <end position="1132"/>
    </location>
</feature>
<evidence type="ECO:0000313" key="3">
    <source>
        <dbReference type="EMBL" id="QDU36648.1"/>
    </source>
</evidence>
<feature type="transmembrane region" description="Helical" evidence="2">
    <location>
        <begin position="1010"/>
        <end position="1028"/>
    </location>
</feature>
<feature type="compositionally biased region" description="Polar residues" evidence="1">
    <location>
        <begin position="1100"/>
        <end position="1117"/>
    </location>
</feature>